<evidence type="ECO:0000313" key="2">
    <source>
        <dbReference type="Proteomes" id="UP001177003"/>
    </source>
</evidence>
<keyword evidence="2" id="KW-1185">Reference proteome</keyword>
<evidence type="ECO:0000313" key="1">
    <source>
        <dbReference type="EMBL" id="CAI9273600.1"/>
    </source>
</evidence>
<dbReference type="EMBL" id="OX465078">
    <property type="protein sequence ID" value="CAI9273600.1"/>
    <property type="molecule type" value="Genomic_DNA"/>
</dbReference>
<dbReference type="AlphaFoldDB" id="A0AA35YGN9"/>
<reference evidence="1" key="1">
    <citation type="submission" date="2023-04" db="EMBL/GenBank/DDBJ databases">
        <authorList>
            <person name="Vijverberg K."/>
            <person name="Xiong W."/>
            <person name="Schranz E."/>
        </authorList>
    </citation>
    <scope>NUCLEOTIDE SEQUENCE</scope>
</reference>
<proteinExistence type="predicted"/>
<protein>
    <submittedName>
        <fullName evidence="1">Uncharacterized protein</fullName>
    </submittedName>
</protein>
<gene>
    <name evidence="1" type="ORF">LSALG_LOCUS13735</name>
</gene>
<name>A0AA35YGN9_LACSI</name>
<organism evidence="1 2">
    <name type="scientific">Lactuca saligna</name>
    <name type="common">Willowleaf lettuce</name>
    <dbReference type="NCBI Taxonomy" id="75948"/>
    <lineage>
        <taxon>Eukaryota</taxon>
        <taxon>Viridiplantae</taxon>
        <taxon>Streptophyta</taxon>
        <taxon>Embryophyta</taxon>
        <taxon>Tracheophyta</taxon>
        <taxon>Spermatophyta</taxon>
        <taxon>Magnoliopsida</taxon>
        <taxon>eudicotyledons</taxon>
        <taxon>Gunneridae</taxon>
        <taxon>Pentapetalae</taxon>
        <taxon>asterids</taxon>
        <taxon>campanulids</taxon>
        <taxon>Asterales</taxon>
        <taxon>Asteraceae</taxon>
        <taxon>Cichorioideae</taxon>
        <taxon>Cichorieae</taxon>
        <taxon>Lactucinae</taxon>
        <taxon>Lactuca</taxon>
    </lineage>
</organism>
<accession>A0AA35YGN9</accession>
<dbReference type="Proteomes" id="UP001177003">
    <property type="component" value="Chromosome 2"/>
</dbReference>
<sequence>MEDQKTRRRNPNREHVNPFWNSGLEVKLRRLVSGAETMDPCDLLDGTVDLYKARIKTIETLNDKALQDLEKVVSPWLKCTNSTKVLVIVSQHIEGDGGWKTMRPNRLDRQVYLPTPKSQPLVYALFSLGRHIYHCLFWLPQTINHTLRSIDVNSNSDWLLL</sequence>